<dbReference type="VEuPathDB" id="VectorBase:AFAF017651"/>
<keyword evidence="1" id="KW-1133">Transmembrane helix</keyword>
<protein>
    <submittedName>
        <fullName evidence="2">Uncharacterized protein</fullName>
    </submittedName>
</protein>
<sequence>MTTFPLSSTAADINEQQTDIDVRKCLLCYDHLQLFTGLLDDGLGRGEAHGGRVGTVDLQDLVTQLEAGLLRRATLGHLVRDKKTFPDYSHRQILRVERDDVALELGSFVVVGSVVTFRAIVVQLLLVTVWCHLRLVQCHPRLRTCLHALSRLVSSLRLEMEIRNISEARGYLGSVVSSLTIDVTLSRRKPLNQSCPGAQSSIRAVVLLVDVPIRFGIGCGDGFRFCCQLHFLLPFSALTLEPFGCFLFLSPFLFGLERGEELFLLRPPFFLRLAGFVHLPLLFGFTFRFLTLALQMPLVLVLVGVQLQFAFARFLRNARYQPCLVVVLRPMTMRVARMVMISAQSKSSRFATSHGHHSPIRSSTKRTTLSRIPADEYLHRTARLRDQLLCLRERQLLRVRVVDLRDDIIHPDAGPACQTLAFHRDHRQRFELIDTAGYLETPQIVHK</sequence>
<keyword evidence="3" id="KW-1185">Reference proteome</keyword>
<dbReference type="Proteomes" id="UP000075886">
    <property type="component" value="Unassembled WGS sequence"/>
</dbReference>
<evidence type="ECO:0000313" key="2">
    <source>
        <dbReference type="EnsemblMetazoa" id="AFAF017651-PA"/>
    </source>
</evidence>
<feature type="transmembrane region" description="Helical" evidence="1">
    <location>
        <begin position="269"/>
        <end position="290"/>
    </location>
</feature>
<keyword evidence="1" id="KW-0472">Membrane</keyword>
<reference evidence="3" key="1">
    <citation type="submission" date="2014-01" db="EMBL/GenBank/DDBJ databases">
        <title>The Genome Sequence of Anopheles farauti FAR1 (V2).</title>
        <authorList>
            <consortium name="The Broad Institute Genomics Platform"/>
            <person name="Neafsey D.E."/>
            <person name="Besansky N."/>
            <person name="Howell P."/>
            <person name="Walton C."/>
            <person name="Young S.K."/>
            <person name="Zeng Q."/>
            <person name="Gargeya S."/>
            <person name="Fitzgerald M."/>
            <person name="Haas B."/>
            <person name="Abouelleil A."/>
            <person name="Allen A.W."/>
            <person name="Alvarado L."/>
            <person name="Arachchi H.M."/>
            <person name="Berlin A.M."/>
            <person name="Chapman S.B."/>
            <person name="Gainer-Dewar J."/>
            <person name="Goldberg J."/>
            <person name="Griggs A."/>
            <person name="Gujja S."/>
            <person name="Hansen M."/>
            <person name="Howarth C."/>
            <person name="Imamovic A."/>
            <person name="Ireland A."/>
            <person name="Larimer J."/>
            <person name="McCowan C."/>
            <person name="Murphy C."/>
            <person name="Pearson M."/>
            <person name="Poon T.W."/>
            <person name="Priest M."/>
            <person name="Roberts A."/>
            <person name="Saif S."/>
            <person name="Shea T."/>
            <person name="Sisk P."/>
            <person name="Sykes S."/>
            <person name="Wortman J."/>
            <person name="Nusbaum C."/>
            <person name="Birren B."/>
        </authorList>
    </citation>
    <scope>NUCLEOTIDE SEQUENCE [LARGE SCALE GENOMIC DNA]</scope>
    <source>
        <strain evidence="3">FAR1</strain>
    </source>
</reference>
<organism evidence="2 3">
    <name type="scientific">Anopheles farauti</name>
    <dbReference type="NCBI Taxonomy" id="69004"/>
    <lineage>
        <taxon>Eukaryota</taxon>
        <taxon>Metazoa</taxon>
        <taxon>Ecdysozoa</taxon>
        <taxon>Arthropoda</taxon>
        <taxon>Hexapoda</taxon>
        <taxon>Insecta</taxon>
        <taxon>Pterygota</taxon>
        <taxon>Neoptera</taxon>
        <taxon>Endopterygota</taxon>
        <taxon>Diptera</taxon>
        <taxon>Nematocera</taxon>
        <taxon>Culicoidea</taxon>
        <taxon>Culicidae</taxon>
        <taxon>Anophelinae</taxon>
        <taxon>Anopheles</taxon>
    </lineage>
</organism>
<proteinExistence type="predicted"/>
<dbReference type="EnsemblMetazoa" id="AFAF017651-RA">
    <property type="protein sequence ID" value="AFAF017651-PA"/>
    <property type="gene ID" value="AFAF017651"/>
</dbReference>
<feature type="transmembrane region" description="Helical" evidence="1">
    <location>
        <begin position="296"/>
        <end position="315"/>
    </location>
</feature>
<name>A0A182QVE4_9DIPT</name>
<accession>A0A182QVE4</accession>
<keyword evidence="1" id="KW-0812">Transmembrane</keyword>
<evidence type="ECO:0000256" key="1">
    <source>
        <dbReference type="SAM" id="Phobius"/>
    </source>
</evidence>
<dbReference type="AlphaFoldDB" id="A0A182QVE4"/>
<reference evidence="2" key="2">
    <citation type="submission" date="2020-05" db="UniProtKB">
        <authorList>
            <consortium name="EnsemblMetazoa"/>
        </authorList>
    </citation>
    <scope>IDENTIFICATION</scope>
    <source>
        <strain evidence="2">FAR1</strain>
    </source>
</reference>
<feature type="transmembrane region" description="Helical" evidence="1">
    <location>
        <begin position="231"/>
        <end position="257"/>
    </location>
</feature>
<dbReference type="EMBL" id="AXCN02000110">
    <property type="status" value="NOT_ANNOTATED_CDS"/>
    <property type="molecule type" value="Genomic_DNA"/>
</dbReference>
<evidence type="ECO:0000313" key="3">
    <source>
        <dbReference type="Proteomes" id="UP000075886"/>
    </source>
</evidence>